<evidence type="ECO:0000313" key="2">
    <source>
        <dbReference type="Proteomes" id="UP000244240"/>
    </source>
</evidence>
<protein>
    <submittedName>
        <fullName evidence="1">Uncharacterized protein</fullName>
    </submittedName>
</protein>
<dbReference type="EMBL" id="QBKR01000008">
    <property type="protein sequence ID" value="PTX60800.1"/>
    <property type="molecule type" value="Genomic_DNA"/>
</dbReference>
<dbReference type="RefSeq" id="WP_170109552.1">
    <property type="nucleotide sequence ID" value="NZ_QBKR01000008.1"/>
</dbReference>
<dbReference type="AlphaFoldDB" id="A0A2T6BXJ8"/>
<dbReference type="Proteomes" id="UP000244240">
    <property type="component" value="Unassembled WGS sequence"/>
</dbReference>
<gene>
    <name evidence="1" type="ORF">C8P63_108110</name>
</gene>
<reference evidence="1 2" key="1">
    <citation type="submission" date="2018-04" db="EMBL/GenBank/DDBJ databases">
        <title>Genomic Encyclopedia of Archaeal and Bacterial Type Strains, Phase II (KMG-II): from individual species to whole genera.</title>
        <authorList>
            <person name="Goeker M."/>
        </authorList>
    </citation>
    <scope>NUCLEOTIDE SEQUENCE [LARGE SCALE GENOMIC DNA]</scope>
    <source>
        <strain evidence="1 2">DSM 45787</strain>
    </source>
</reference>
<evidence type="ECO:0000313" key="1">
    <source>
        <dbReference type="EMBL" id="PTX60800.1"/>
    </source>
</evidence>
<sequence length="54" mass="6524">MPEPTMNWEALYKEASAAMHKAYHELLNIATHLDDRKEVQKRVWRVADYLMRHK</sequence>
<organism evidence="1 2">
    <name type="scientific">Melghirimyces profundicolus</name>
    <dbReference type="NCBI Taxonomy" id="1242148"/>
    <lineage>
        <taxon>Bacteria</taxon>
        <taxon>Bacillati</taxon>
        <taxon>Bacillota</taxon>
        <taxon>Bacilli</taxon>
        <taxon>Bacillales</taxon>
        <taxon>Thermoactinomycetaceae</taxon>
        <taxon>Melghirimyces</taxon>
    </lineage>
</organism>
<proteinExistence type="predicted"/>
<keyword evidence="2" id="KW-1185">Reference proteome</keyword>
<name>A0A2T6BXJ8_9BACL</name>
<accession>A0A2T6BXJ8</accession>
<comment type="caution">
    <text evidence="1">The sequence shown here is derived from an EMBL/GenBank/DDBJ whole genome shotgun (WGS) entry which is preliminary data.</text>
</comment>